<reference evidence="1" key="1">
    <citation type="journal article" date="2020" name="Nature">
        <title>Giant virus diversity and host interactions through global metagenomics.</title>
        <authorList>
            <person name="Schulz F."/>
            <person name="Roux S."/>
            <person name="Paez-Espino D."/>
            <person name="Jungbluth S."/>
            <person name="Walsh D.A."/>
            <person name="Denef V.J."/>
            <person name="McMahon K.D."/>
            <person name="Konstantinidis K.T."/>
            <person name="Eloe-Fadrosh E.A."/>
            <person name="Kyrpides N.C."/>
            <person name="Woyke T."/>
        </authorList>
    </citation>
    <scope>NUCLEOTIDE SEQUENCE</scope>
    <source>
        <strain evidence="1">GVMAG-S-1021933-23</strain>
    </source>
</reference>
<sequence length="161" mass="19169">MTYRTIKEELNLHMDQISFYKNDFMATVDAGNPSFPKYLVLFRFLQNLLLNIRFRKVCCIQNFEIYFSDINNRVLFISRITLDGNTVNNNLVNLTDEDVRRYFEGYLNNSLKILNQIQRDFLDYVNFTKTTNWICLRRQNNIVLSARYTPGSAVIEQLRRA</sequence>
<evidence type="ECO:0000313" key="1">
    <source>
        <dbReference type="EMBL" id="QHS77797.1"/>
    </source>
</evidence>
<protein>
    <submittedName>
        <fullName evidence="1">Uncharacterized protein</fullName>
    </submittedName>
</protein>
<dbReference type="AlphaFoldDB" id="A0A6C0ADG8"/>
<name>A0A6C0ADG8_9ZZZZ</name>
<dbReference type="EMBL" id="MN740593">
    <property type="protein sequence ID" value="QHS77797.1"/>
    <property type="molecule type" value="Genomic_DNA"/>
</dbReference>
<accession>A0A6C0ADG8</accession>
<proteinExistence type="predicted"/>
<organism evidence="1">
    <name type="scientific">viral metagenome</name>
    <dbReference type="NCBI Taxonomy" id="1070528"/>
    <lineage>
        <taxon>unclassified sequences</taxon>
        <taxon>metagenomes</taxon>
        <taxon>organismal metagenomes</taxon>
    </lineage>
</organism>